<feature type="domain" description="Nucleoside phosphorylase" evidence="2">
    <location>
        <begin position="150"/>
        <end position="315"/>
    </location>
</feature>
<name>A0ABN8N9Q6_9CNID</name>
<protein>
    <recommendedName>
        <fullName evidence="2">Nucleoside phosphorylase domain-containing protein</fullName>
    </recommendedName>
</protein>
<dbReference type="Gene3D" id="3.40.50.1580">
    <property type="entry name" value="Nucleoside phosphorylase domain"/>
    <property type="match status" value="1"/>
</dbReference>
<organism evidence="3 4">
    <name type="scientific">Porites evermanni</name>
    <dbReference type="NCBI Taxonomy" id="104178"/>
    <lineage>
        <taxon>Eukaryota</taxon>
        <taxon>Metazoa</taxon>
        <taxon>Cnidaria</taxon>
        <taxon>Anthozoa</taxon>
        <taxon>Hexacorallia</taxon>
        <taxon>Scleractinia</taxon>
        <taxon>Fungiina</taxon>
        <taxon>Poritidae</taxon>
        <taxon>Porites</taxon>
    </lineage>
</organism>
<dbReference type="PANTHER" id="PTHR46832">
    <property type="entry name" value="5'-METHYLTHIOADENOSINE/S-ADENOSYLHOMOCYSTEINE NUCLEOSIDASE"/>
    <property type="match status" value="1"/>
</dbReference>
<dbReference type="EMBL" id="CALNXI010000763">
    <property type="protein sequence ID" value="CAH3044880.1"/>
    <property type="molecule type" value="Genomic_DNA"/>
</dbReference>
<keyword evidence="4" id="KW-1185">Reference proteome</keyword>
<gene>
    <name evidence="3" type="ORF">PEVE_00040930</name>
</gene>
<feature type="non-terminal residue" evidence="3">
    <location>
        <position position="1"/>
    </location>
</feature>
<evidence type="ECO:0000259" key="2">
    <source>
        <dbReference type="Pfam" id="PF01048"/>
    </source>
</evidence>
<reference evidence="3 4" key="1">
    <citation type="submission" date="2022-05" db="EMBL/GenBank/DDBJ databases">
        <authorList>
            <consortium name="Genoscope - CEA"/>
            <person name="William W."/>
        </authorList>
    </citation>
    <scope>NUCLEOTIDE SEQUENCE [LARGE SCALE GENOMIC DNA]</scope>
</reference>
<dbReference type="Pfam" id="PF01048">
    <property type="entry name" value="PNP_UDP_1"/>
    <property type="match status" value="1"/>
</dbReference>
<feature type="compositionally biased region" description="Basic and acidic residues" evidence="1">
    <location>
        <begin position="1"/>
        <end position="17"/>
    </location>
</feature>
<evidence type="ECO:0000256" key="1">
    <source>
        <dbReference type="SAM" id="MobiDB-lite"/>
    </source>
</evidence>
<proteinExistence type="predicted"/>
<dbReference type="SUPFAM" id="SSF53167">
    <property type="entry name" value="Purine and uridine phosphorylases"/>
    <property type="match status" value="1"/>
</dbReference>
<dbReference type="Proteomes" id="UP001159427">
    <property type="component" value="Unassembled WGS sequence"/>
</dbReference>
<feature type="region of interest" description="Disordered" evidence="1">
    <location>
        <begin position="1"/>
        <end position="66"/>
    </location>
</feature>
<comment type="caution">
    <text evidence="3">The sequence shown here is derived from an EMBL/GenBank/DDBJ whole genome shotgun (WGS) entry which is preliminary data.</text>
</comment>
<evidence type="ECO:0000313" key="3">
    <source>
        <dbReference type="EMBL" id="CAH3044880.1"/>
    </source>
</evidence>
<accession>A0ABN8N9Q6</accession>
<evidence type="ECO:0000313" key="4">
    <source>
        <dbReference type="Proteomes" id="UP001159427"/>
    </source>
</evidence>
<sequence>ESKIFKPSEDTTSRSEGSDGNTPWLTTGLPFKSKNPASNPKNQRTTSKRKIKKKRKRERKERTPKECIRDPPELNKILPSLAEIEAKNRKHADLPVDVLLLTVEDCEFLACYSELKNPYRCFFHDLGFVYFSDVGESQEEVKVALLRCYKSGPGGSLISVKNAATVLRPRAVISVGACSGLHPEKCKLGDVVVSAKLATYASKVVFNNQEQSTGMRSYVSKRFLGIIKNCADGWKAPLKNLADAQQVQVYTAAEFLTGPEQVISGRRCDQLAETNPQAIAMENEGEGVFAAAFDCGIEWLIVKGIADYADGSQLTSESWSSCASVMAASLVAHILNEPCVFHSWPHYQGNHSHKGHKNYDLLNPLMATWYKLYALWVHTCIIPNSGVQYTPLVQIV</sequence>
<dbReference type="PANTHER" id="PTHR46832:SF1">
    <property type="entry name" value="5'-METHYLTHIOADENOSINE_S-ADENOSYLHOMOCYSTEINE NUCLEOSIDASE"/>
    <property type="match status" value="1"/>
</dbReference>
<feature type="compositionally biased region" description="Basic residues" evidence="1">
    <location>
        <begin position="46"/>
        <end position="59"/>
    </location>
</feature>
<dbReference type="InterPro" id="IPR000845">
    <property type="entry name" value="Nucleoside_phosphorylase_d"/>
</dbReference>
<dbReference type="InterPro" id="IPR035994">
    <property type="entry name" value="Nucleoside_phosphorylase_sf"/>
</dbReference>